<accession>A0A1G4U1I8</accession>
<evidence type="ECO:0000313" key="2">
    <source>
        <dbReference type="EMBL" id="SCW87481.1"/>
    </source>
</evidence>
<sequence>MTNELDRTIEELKAELRNADAAEGRQIHAELELALAEREVMVAEQEGRISAEPPF</sequence>
<gene>
    <name evidence="2" type="ORF">SAMN02927900_05953</name>
</gene>
<dbReference type="Proteomes" id="UP000199542">
    <property type="component" value="Unassembled WGS sequence"/>
</dbReference>
<feature type="coiled-coil region" evidence="1">
    <location>
        <begin position="2"/>
        <end position="46"/>
    </location>
</feature>
<evidence type="ECO:0000256" key="1">
    <source>
        <dbReference type="SAM" id="Coils"/>
    </source>
</evidence>
<evidence type="ECO:0000313" key="3">
    <source>
        <dbReference type="Proteomes" id="UP000199542"/>
    </source>
</evidence>
<reference evidence="2 3" key="1">
    <citation type="submission" date="2016-10" db="EMBL/GenBank/DDBJ databases">
        <authorList>
            <person name="de Groot N.N."/>
        </authorList>
    </citation>
    <scope>NUCLEOTIDE SEQUENCE [LARGE SCALE GENOMIC DNA]</scope>
    <source>
        <strain evidence="2 3">CGMCC 1.3401</strain>
    </source>
</reference>
<keyword evidence="1" id="KW-0175">Coiled coil</keyword>
<dbReference type="RefSeq" id="WP_167364033.1">
    <property type="nucleotide sequence ID" value="NZ_FMTM01000016.1"/>
</dbReference>
<dbReference type="AlphaFoldDB" id="A0A1G4U1I8"/>
<proteinExistence type="predicted"/>
<organism evidence="2 3">
    <name type="scientific">Rhizobium mongolense subsp. loessense</name>
    <dbReference type="NCBI Taxonomy" id="158890"/>
    <lineage>
        <taxon>Bacteria</taxon>
        <taxon>Pseudomonadati</taxon>
        <taxon>Pseudomonadota</taxon>
        <taxon>Alphaproteobacteria</taxon>
        <taxon>Hyphomicrobiales</taxon>
        <taxon>Rhizobiaceae</taxon>
        <taxon>Rhizobium/Agrobacterium group</taxon>
        <taxon>Rhizobium</taxon>
    </lineage>
</organism>
<protein>
    <submittedName>
        <fullName evidence="2">Uncharacterized protein</fullName>
    </submittedName>
</protein>
<name>A0A1G4U1I8_9HYPH</name>
<dbReference type="EMBL" id="FMTM01000016">
    <property type="protein sequence ID" value="SCW87481.1"/>
    <property type="molecule type" value="Genomic_DNA"/>
</dbReference>